<keyword evidence="2" id="KW-0812">Transmembrane</keyword>
<feature type="compositionally biased region" description="Low complexity" evidence="1">
    <location>
        <begin position="166"/>
        <end position="175"/>
    </location>
</feature>
<protein>
    <submittedName>
        <fullName evidence="4">Trp biosynthesis-associated membrane protein</fullName>
    </submittedName>
</protein>
<evidence type="ECO:0000256" key="2">
    <source>
        <dbReference type="SAM" id="Phobius"/>
    </source>
</evidence>
<feature type="transmembrane region" description="Helical" evidence="2">
    <location>
        <begin position="51"/>
        <end position="69"/>
    </location>
</feature>
<evidence type="ECO:0000256" key="1">
    <source>
        <dbReference type="SAM" id="MobiDB-lite"/>
    </source>
</evidence>
<dbReference type="InterPro" id="IPR019051">
    <property type="entry name" value="Trp_biosyn_TM_oprn/chp"/>
</dbReference>
<gene>
    <name evidence="4" type="ORF">JD276_09025</name>
</gene>
<feature type="compositionally biased region" description="Basic and acidic residues" evidence="1">
    <location>
        <begin position="202"/>
        <end position="236"/>
    </location>
</feature>
<keyword evidence="3" id="KW-0732">Signal</keyword>
<feature type="transmembrane region" description="Helical" evidence="2">
    <location>
        <begin position="130"/>
        <end position="151"/>
    </location>
</feature>
<reference evidence="4" key="1">
    <citation type="submission" date="2020-12" db="EMBL/GenBank/DDBJ databases">
        <title>Leucobacter sp. CAS1, isolated from Chromium sludge.</title>
        <authorList>
            <person name="Xu Z."/>
        </authorList>
    </citation>
    <scope>NUCLEOTIDE SEQUENCE</scope>
    <source>
        <strain evidence="4">CSA1</strain>
    </source>
</reference>
<evidence type="ECO:0000313" key="4">
    <source>
        <dbReference type="EMBL" id="MBK0419174.1"/>
    </source>
</evidence>
<feature type="chain" id="PRO_5039600136" evidence="3">
    <location>
        <begin position="22"/>
        <end position="236"/>
    </location>
</feature>
<accession>A0A934Q6I4</accession>
<keyword evidence="2" id="KW-1133">Transmembrane helix</keyword>
<evidence type="ECO:0000256" key="3">
    <source>
        <dbReference type="SAM" id="SignalP"/>
    </source>
</evidence>
<keyword evidence="5" id="KW-1185">Reference proteome</keyword>
<comment type="caution">
    <text evidence="4">The sequence shown here is derived from an EMBL/GenBank/DDBJ whole genome shotgun (WGS) entry which is preliminary data.</text>
</comment>
<feature type="region of interest" description="Disordered" evidence="1">
    <location>
        <begin position="166"/>
        <end position="236"/>
    </location>
</feature>
<organism evidence="4 5">
    <name type="scientific">Leucobacter chromiisoli</name>
    <dbReference type="NCBI Taxonomy" id="2796471"/>
    <lineage>
        <taxon>Bacteria</taxon>
        <taxon>Bacillati</taxon>
        <taxon>Actinomycetota</taxon>
        <taxon>Actinomycetes</taxon>
        <taxon>Micrococcales</taxon>
        <taxon>Microbacteriaceae</taxon>
        <taxon>Leucobacter</taxon>
    </lineage>
</organism>
<dbReference type="RefSeq" id="WP_200115309.1">
    <property type="nucleotide sequence ID" value="NZ_JAEHOH010000011.1"/>
</dbReference>
<feature type="signal peptide" evidence="3">
    <location>
        <begin position="1"/>
        <end position="21"/>
    </location>
</feature>
<dbReference type="EMBL" id="JAEHOH010000011">
    <property type="protein sequence ID" value="MBK0419174.1"/>
    <property type="molecule type" value="Genomic_DNA"/>
</dbReference>
<dbReference type="AlphaFoldDB" id="A0A934Q6I4"/>
<name>A0A934Q6I4_9MICO</name>
<sequence length="236" mass="23235">MRAKPLLLLGIALSGALSLLAATQTWLSFSLDSSAAAQTEVAVGGQELNPALVPVALALVACAVALTIAGPVFRRVLGGLVALLGAGIVALTAGVLASPLDAASGRITELTGLSGGAQAGLVVSSQLSPWAAANAALGVLAALLGVLVLVLGGRWAAAGRKYEAGSARAPRAAGPDRISDWDALSEGGDPTSAGEGADDDADGARADGARADDARDIRDAEGDGRERDETGGDPGR</sequence>
<proteinExistence type="predicted"/>
<evidence type="ECO:0000313" key="5">
    <source>
        <dbReference type="Proteomes" id="UP000608530"/>
    </source>
</evidence>
<dbReference type="Proteomes" id="UP000608530">
    <property type="component" value="Unassembled WGS sequence"/>
</dbReference>
<feature type="transmembrane region" description="Helical" evidence="2">
    <location>
        <begin position="76"/>
        <end position="97"/>
    </location>
</feature>
<keyword evidence="2" id="KW-0472">Membrane</keyword>
<dbReference type="Pfam" id="PF09534">
    <property type="entry name" value="Trp_oprn_chp"/>
    <property type="match status" value="1"/>
</dbReference>